<dbReference type="Pfam" id="PF04408">
    <property type="entry name" value="WHD_HA2"/>
    <property type="match status" value="1"/>
</dbReference>
<dbReference type="InterPro" id="IPR011545">
    <property type="entry name" value="DEAD/DEAH_box_helicase_dom"/>
</dbReference>
<dbReference type="InterPro" id="IPR007502">
    <property type="entry name" value="Helicase-assoc_dom"/>
</dbReference>
<feature type="compositionally biased region" description="Low complexity" evidence="8">
    <location>
        <begin position="235"/>
        <end position="245"/>
    </location>
</feature>
<dbReference type="PROSITE" id="PS51192">
    <property type="entry name" value="HELICASE_ATP_BIND_1"/>
    <property type="match status" value="1"/>
</dbReference>
<dbReference type="PROSITE" id="PS00690">
    <property type="entry name" value="DEAH_ATP_HELICASE"/>
    <property type="match status" value="1"/>
</dbReference>
<evidence type="ECO:0000256" key="5">
    <source>
        <dbReference type="ARBA" id="ARBA00022806"/>
    </source>
</evidence>
<dbReference type="GO" id="GO:1990904">
    <property type="term" value="C:ribonucleoprotein complex"/>
    <property type="evidence" value="ECO:0007669"/>
    <property type="project" value="UniProtKB-ARBA"/>
</dbReference>
<evidence type="ECO:0000256" key="3">
    <source>
        <dbReference type="ARBA" id="ARBA00022741"/>
    </source>
</evidence>
<dbReference type="GO" id="GO:0016787">
    <property type="term" value="F:hydrolase activity"/>
    <property type="evidence" value="ECO:0007669"/>
    <property type="project" value="UniProtKB-KW"/>
</dbReference>
<dbReference type="InterPro" id="IPR002464">
    <property type="entry name" value="DNA/RNA_helicase_DEAH_CS"/>
</dbReference>
<sequence>MPKFVPRQRKHKARARQQNGTPSHEAENGDPNALELLPTAQREREEKKRKLKHKLKGQQKISVKKQKRLDKYIDSKLKKEENLELIKKLTQTKVDTSLFRSSKKLGRVSESKREALSRALKERRAGIEVEKNDEVLLEPRRINENGNGDEDASELEEQEDNTEPSTIPVEQQINSFGSGLKRPLELDENGRPIIKKRKVAKAEKIELVTEEPEWEGFSSEDEDKDGEEHDHSESESLSNSDGNDSAATDSSHDGGELDGSGESEESNTDTDVSLDSDDKRKRKERSSAFKSWATQQRNKVIGFIPSGPITNGDIEQTATIPKVPGFVPRPKEDDPLPPELEIKTKAEVLRKAYHVTVDRSQDIQEARLALPVVAEEQKIMEAVFNNDVIVVWGATGSGKTTQVPQFLYEAGYGDPKGPTPGMIGVTQPRRVAAVSMAKRVGEELGRAKEKVSYQIRFESSVSAQTAVKFMTDGVLLREIAQDFALRKYSAIVIDEAHERSVNTDILIGMMSRIVDLRSTMSNEDPTITPLKLIIMSATLRISDFIKNERLFRKGSPPLLQAEGRQYPVTIHFSRRTQRDYLEEAFRKISRGHKKLPPGGILVFLTGQNEITTLLKRLKATFASTQGDVAKQPPVRVSSAEAPLEVDDFEFGTAGNDFGYDSDSEAEIHGLDDEDDDKEFDIGEEDDFKPDQLKVHVLPLYSQLPTQQQLRVFEKPPDGSRLIVIATNVAETSLTIPGIRYVFDCGRSKEKKYDPITGVQSFEIGWISKASASQRAGRAGRTGPGHCYRLYSSAVFERDFEEYAVPEILRAPIDGIVLQLKSMNLQHVVNFPFPTPPDRHALAKAEKMLTYLGAISLDGKVTGSGRELALYPLSPRFARMLYIGQKRNCTAYAIALIAALAVPDIFVPQNQVNFNDNSLSNDIDEEEREQHRKDFNRAQSKLSGWDRTSDALKLLTAICAFAAAPSNGREAFTTSMFLRHKALEEATQLREQLTAIVRSTRPKTIGAWEEQLPPPDKRILETLKNIVAAGFIDQVAIRADLSPTPPGEETRKPKRAIDVPYITLFLSSIGSTRTEEVARYVYIYPSSMLAHTAPKTLPKYLVYSHLSRSNPSGPISTISDTVSQTKTRLHPLTPIPESRLAELVHGTPLMEFGKPLGGIRPLPRENGYERRECTVGRSVVGEKGGQSWPLSTVRVVQRRRGTVGWVVEKVVG</sequence>
<dbReference type="Pfam" id="PF00270">
    <property type="entry name" value="DEAD"/>
    <property type="match status" value="1"/>
</dbReference>
<evidence type="ECO:0000256" key="1">
    <source>
        <dbReference type="ARBA" id="ARBA00008792"/>
    </source>
</evidence>
<dbReference type="Pfam" id="PF00271">
    <property type="entry name" value="Helicase_C"/>
    <property type="match status" value="1"/>
</dbReference>
<dbReference type="OrthoDB" id="10253254at2759"/>
<keyword evidence="6" id="KW-0067">ATP-binding</keyword>
<dbReference type="CDD" id="cd18791">
    <property type="entry name" value="SF2_C_RHA"/>
    <property type="match status" value="1"/>
</dbReference>
<organism evidence="11 12">
    <name type="scientific">Patellaria atrata CBS 101060</name>
    <dbReference type="NCBI Taxonomy" id="1346257"/>
    <lineage>
        <taxon>Eukaryota</taxon>
        <taxon>Fungi</taxon>
        <taxon>Dikarya</taxon>
        <taxon>Ascomycota</taxon>
        <taxon>Pezizomycotina</taxon>
        <taxon>Dothideomycetes</taxon>
        <taxon>Dothideomycetes incertae sedis</taxon>
        <taxon>Patellariales</taxon>
        <taxon>Patellariaceae</taxon>
        <taxon>Patellaria</taxon>
    </lineage>
</organism>
<feature type="compositionally biased region" description="Acidic residues" evidence="8">
    <location>
        <begin position="259"/>
        <end position="275"/>
    </location>
</feature>
<dbReference type="InterPro" id="IPR048333">
    <property type="entry name" value="HA2_WH"/>
</dbReference>
<evidence type="ECO:0000313" key="11">
    <source>
        <dbReference type="EMBL" id="KAF2836981.1"/>
    </source>
</evidence>
<dbReference type="AlphaFoldDB" id="A0A9P4VL11"/>
<dbReference type="PANTHER" id="PTHR18934">
    <property type="entry name" value="ATP-DEPENDENT RNA HELICASE"/>
    <property type="match status" value="1"/>
</dbReference>
<feature type="region of interest" description="Disordered" evidence="8">
    <location>
        <begin position="137"/>
        <end position="291"/>
    </location>
</feature>
<accession>A0A9P4VL11</accession>
<dbReference type="GO" id="GO:0003723">
    <property type="term" value="F:RNA binding"/>
    <property type="evidence" value="ECO:0007669"/>
    <property type="project" value="TreeGrafter"/>
</dbReference>
<comment type="caution">
    <text evidence="11">The sequence shown here is derived from an EMBL/GenBank/DDBJ whole genome shotgun (WGS) entry which is preliminary data.</text>
</comment>
<dbReference type="InterPro" id="IPR027417">
    <property type="entry name" value="P-loop_NTPase"/>
</dbReference>
<dbReference type="GO" id="GO:0000462">
    <property type="term" value="P:maturation of SSU-rRNA from tricistronic rRNA transcript (SSU-rRNA, 5.8S rRNA, LSU-rRNA)"/>
    <property type="evidence" value="ECO:0007669"/>
    <property type="project" value="TreeGrafter"/>
</dbReference>
<dbReference type="GO" id="GO:0005524">
    <property type="term" value="F:ATP binding"/>
    <property type="evidence" value="ECO:0007669"/>
    <property type="project" value="UniProtKB-KW"/>
</dbReference>
<protein>
    <recommendedName>
        <fullName evidence="2">RNA helicase</fullName>
        <ecNumber evidence="2">3.6.4.13</ecNumber>
    </recommendedName>
</protein>
<reference evidence="11" key="1">
    <citation type="journal article" date="2020" name="Stud. Mycol.">
        <title>101 Dothideomycetes genomes: a test case for predicting lifestyles and emergence of pathogens.</title>
        <authorList>
            <person name="Haridas S."/>
            <person name="Albert R."/>
            <person name="Binder M."/>
            <person name="Bloem J."/>
            <person name="Labutti K."/>
            <person name="Salamov A."/>
            <person name="Andreopoulos B."/>
            <person name="Baker S."/>
            <person name="Barry K."/>
            <person name="Bills G."/>
            <person name="Bluhm B."/>
            <person name="Cannon C."/>
            <person name="Castanera R."/>
            <person name="Culley D."/>
            <person name="Daum C."/>
            <person name="Ezra D."/>
            <person name="Gonzalez J."/>
            <person name="Henrissat B."/>
            <person name="Kuo A."/>
            <person name="Liang C."/>
            <person name="Lipzen A."/>
            <person name="Lutzoni F."/>
            <person name="Magnuson J."/>
            <person name="Mondo S."/>
            <person name="Nolan M."/>
            <person name="Ohm R."/>
            <person name="Pangilinan J."/>
            <person name="Park H.-J."/>
            <person name="Ramirez L."/>
            <person name="Alfaro M."/>
            <person name="Sun H."/>
            <person name="Tritt A."/>
            <person name="Yoshinaga Y."/>
            <person name="Zwiers L.-H."/>
            <person name="Turgeon B."/>
            <person name="Goodwin S."/>
            <person name="Spatafora J."/>
            <person name="Crous P."/>
            <person name="Grigoriev I."/>
        </authorList>
    </citation>
    <scope>NUCLEOTIDE SEQUENCE</scope>
    <source>
        <strain evidence="11">CBS 101060</strain>
    </source>
</reference>
<evidence type="ECO:0000256" key="2">
    <source>
        <dbReference type="ARBA" id="ARBA00012552"/>
    </source>
</evidence>
<dbReference type="InterPro" id="IPR001650">
    <property type="entry name" value="Helicase_C-like"/>
</dbReference>
<evidence type="ECO:0000256" key="8">
    <source>
        <dbReference type="SAM" id="MobiDB-lite"/>
    </source>
</evidence>
<dbReference type="PROSITE" id="PS51194">
    <property type="entry name" value="HELICASE_CTER"/>
    <property type="match status" value="1"/>
</dbReference>
<dbReference type="CDD" id="cd17982">
    <property type="entry name" value="DEXHc_DHX37"/>
    <property type="match status" value="1"/>
</dbReference>
<dbReference type="Gene3D" id="1.20.120.1080">
    <property type="match status" value="1"/>
</dbReference>
<dbReference type="SUPFAM" id="SSF52540">
    <property type="entry name" value="P-loop containing nucleoside triphosphate hydrolases"/>
    <property type="match status" value="1"/>
</dbReference>
<dbReference type="GO" id="GO:0003724">
    <property type="term" value="F:RNA helicase activity"/>
    <property type="evidence" value="ECO:0007669"/>
    <property type="project" value="UniProtKB-EC"/>
</dbReference>
<comment type="similarity">
    <text evidence="1">Belongs to the DEAD box helicase family. DEAH subfamily.</text>
</comment>
<dbReference type="Gene3D" id="3.40.50.300">
    <property type="entry name" value="P-loop containing nucleotide triphosphate hydrolases"/>
    <property type="match status" value="2"/>
</dbReference>
<comment type="catalytic activity">
    <reaction evidence="7">
        <text>ATP + H2O = ADP + phosphate + H(+)</text>
        <dbReference type="Rhea" id="RHEA:13065"/>
        <dbReference type="ChEBI" id="CHEBI:15377"/>
        <dbReference type="ChEBI" id="CHEBI:15378"/>
        <dbReference type="ChEBI" id="CHEBI:30616"/>
        <dbReference type="ChEBI" id="CHEBI:43474"/>
        <dbReference type="ChEBI" id="CHEBI:456216"/>
        <dbReference type="EC" id="3.6.4.13"/>
    </reaction>
</comment>
<dbReference type="PANTHER" id="PTHR18934:SF99">
    <property type="entry name" value="ATP-DEPENDENT RNA HELICASE DHX37-RELATED"/>
    <property type="match status" value="1"/>
</dbReference>
<keyword evidence="3" id="KW-0547">Nucleotide-binding</keyword>
<dbReference type="Pfam" id="PF21010">
    <property type="entry name" value="HA2_C"/>
    <property type="match status" value="1"/>
</dbReference>
<feature type="compositionally biased region" description="Basic residues" evidence="8">
    <location>
        <begin position="49"/>
        <end position="63"/>
    </location>
</feature>
<dbReference type="FunFam" id="3.40.50.300:FF:000637">
    <property type="entry name" value="ATP-dependent RNA helicase DHX37/DHR1"/>
    <property type="match status" value="1"/>
</dbReference>
<dbReference type="Proteomes" id="UP000799429">
    <property type="component" value="Unassembled WGS sequence"/>
</dbReference>
<keyword evidence="4 11" id="KW-0378">Hydrolase</keyword>
<name>A0A9P4VL11_9PEZI</name>
<evidence type="ECO:0000256" key="6">
    <source>
        <dbReference type="ARBA" id="ARBA00022840"/>
    </source>
</evidence>
<evidence type="ECO:0000256" key="7">
    <source>
        <dbReference type="ARBA" id="ARBA00047984"/>
    </source>
</evidence>
<proteinExistence type="inferred from homology"/>
<gene>
    <name evidence="11" type="ORF">M501DRAFT_996125</name>
</gene>
<feature type="compositionally biased region" description="Acidic residues" evidence="8">
    <location>
        <begin position="147"/>
        <end position="162"/>
    </location>
</feature>
<keyword evidence="12" id="KW-1185">Reference proteome</keyword>
<dbReference type="SMART" id="SM00847">
    <property type="entry name" value="HA2"/>
    <property type="match status" value="1"/>
</dbReference>
<dbReference type="InterPro" id="IPR014001">
    <property type="entry name" value="Helicase_ATP-bd"/>
</dbReference>
<dbReference type="InterPro" id="IPR011709">
    <property type="entry name" value="DEAD-box_helicase_OB_fold"/>
</dbReference>
<feature type="compositionally biased region" description="Acidic residues" evidence="8">
    <location>
        <begin position="208"/>
        <end position="225"/>
    </location>
</feature>
<feature type="compositionally biased region" description="Basic residues" evidence="8">
    <location>
        <begin position="1"/>
        <end position="15"/>
    </location>
</feature>
<evidence type="ECO:0000313" key="12">
    <source>
        <dbReference type="Proteomes" id="UP000799429"/>
    </source>
</evidence>
<feature type="compositionally biased region" description="Polar residues" evidence="8">
    <location>
        <begin position="163"/>
        <end position="177"/>
    </location>
</feature>
<dbReference type="SMART" id="SM00487">
    <property type="entry name" value="DEXDc"/>
    <property type="match status" value="1"/>
</dbReference>
<dbReference type="Pfam" id="PF07717">
    <property type="entry name" value="OB_NTP_bind"/>
    <property type="match status" value="1"/>
</dbReference>
<evidence type="ECO:0000259" key="9">
    <source>
        <dbReference type="PROSITE" id="PS51192"/>
    </source>
</evidence>
<feature type="region of interest" description="Disordered" evidence="8">
    <location>
        <begin position="1"/>
        <end position="63"/>
    </location>
</feature>
<keyword evidence="5" id="KW-0347">Helicase</keyword>
<dbReference type="SMART" id="SM00490">
    <property type="entry name" value="HELICc"/>
    <property type="match status" value="1"/>
</dbReference>
<dbReference type="GO" id="GO:0005730">
    <property type="term" value="C:nucleolus"/>
    <property type="evidence" value="ECO:0007669"/>
    <property type="project" value="TreeGrafter"/>
</dbReference>
<evidence type="ECO:0000256" key="4">
    <source>
        <dbReference type="ARBA" id="ARBA00022801"/>
    </source>
</evidence>
<dbReference type="EMBL" id="MU006101">
    <property type="protein sequence ID" value="KAF2836981.1"/>
    <property type="molecule type" value="Genomic_DNA"/>
</dbReference>
<evidence type="ECO:0000259" key="10">
    <source>
        <dbReference type="PROSITE" id="PS51194"/>
    </source>
</evidence>
<feature type="domain" description="Helicase C-terminal" evidence="10">
    <location>
        <begin position="580"/>
        <end position="823"/>
    </location>
</feature>
<feature type="domain" description="Helicase ATP-binding" evidence="9">
    <location>
        <begin position="380"/>
        <end position="557"/>
    </location>
</feature>
<dbReference type="EC" id="3.6.4.13" evidence="2"/>